<proteinExistence type="predicted"/>
<feature type="region of interest" description="Disordered" evidence="1">
    <location>
        <begin position="212"/>
        <end position="259"/>
    </location>
</feature>
<dbReference type="EMBL" id="JAKFHA010000004">
    <property type="protein sequence ID" value="MCF2527707.1"/>
    <property type="molecule type" value="Genomic_DNA"/>
</dbReference>
<reference evidence="3" key="1">
    <citation type="submission" date="2022-01" db="EMBL/GenBank/DDBJ databases">
        <title>Genome-Based Taxonomic Classification of the Phylum Actinobacteria.</title>
        <authorList>
            <person name="Gao Y."/>
        </authorList>
    </citation>
    <scope>NUCLEOTIDE SEQUENCE</scope>
    <source>
        <strain evidence="3">KLBMP 8922</strain>
    </source>
</reference>
<dbReference type="RefSeq" id="WP_235051860.1">
    <property type="nucleotide sequence ID" value="NZ_JAKFHA010000004.1"/>
</dbReference>
<comment type="caution">
    <text evidence="3">The sequence shown here is derived from an EMBL/GenBank/DDBJ whole genome shotgun (WGS) entry which is preliminary data.</text>
</comment>
<evidence type="ECO:0000256" key="1">
    <source>
        <dbReference type="SAM" id="MobiDB-lite"/>
    </source>
</evidence>
<dbReference type="AlphaFoldDB" id="A0AA41PY22"/>
<evidence type="ECO:0000259" key="2">
    <source>
        <dbReference type="Pfam" id="PF13452"/>
    </source>
</evidence>
<sequence>MTTEALQDATGGTDDTAELDAQLQDCVAQGTVTPTRARYAVNAPMLDMWADAHGDPNRVYREAAAAEAAGRSGVIAPPTMIQAWTMPQLPALAATLSQVPGYAPYLGPNGDETGEAKETAPPNPAAAVHRLLTAHGYAARAATHCRQEYHREAELGDHLVCETVLSSVSPRKKTALGAGYFVTTRMTFRDQLDRDVATVDWTVLCFRTPPAPAPTASASDAAPAAQPAAAQAEPAAPTPASGRSCRPLAKAPQVGDRTPVTTIPITPTFVIATAFATQDFYAAHHDADWTRGSLGRTGIFTNILSTTALVGGVVTDWGGPAARLLEVDLRLLAPNHTGDTLTLEGEVTAVDGDVATLSVKGLNSLGPHVLATAKARIPVQD</sequence>
<feature type="compositionally biased region" description="Low complexity" evidence="1">
    <location>
        <begin position="214"/>
        <end position="241"/>
    </location>
</feature>
<gene>
    <name evidence="3" type="ORF">LZ495_10830</name>
</gene>
<organism evidence="3 4">
    <name type="scientific">Yinghuangia soli</name>
    <dbReference type="NCBI Taxonomy" id="2908204"/>
    <lineage>
        <taxon>Bacteria</taxon>
        <taxon>Bacillati</taxon>
        <taxon>Actinomycetota</taxon>
        <taxon>Actinomycetes</taxon>
        <taxon>Kitasatosporales</taxon>
        <taxon>Streptomycetaceae</taxon>
        <taxon>Yinghuangia</taxon>
    </lineage>
</organism>
<accession>A0AA41PY22</accession>
<dbReference type="Pfam" id="PF13452">
    <property type="entry name" value="FAS1_DH_region"/>
    <property type="match status" value="1"/>
</dbReference>
<keyword evidence="4" id="KW-1185">Reference proteome</keyword>
<evidence type="ECO:0000313" key="3">
    <source>
        <dbReference type="EMBL" id="MCF2527707.1"/>
    </source>
</evidence>
<feature type="domain" description="FAS1-like dehydratase" evidence="2">
    <location>
        <begin position="33"/>
        <end position="89"/>
    </location>
</feature>
<dbReference type="Gene3D" id="3.10.129.10">
    <property type="entry name" value="Hotdog Thioesterase"/>
    <property type="match status" value="2"/>
</dbReference>
<name>A0AA41PY22_9ACTN</name>
<evidence type="ECO:0000313" key="4">
    <source>
        <dbReference type="Proteomes" id="UP001165378"/>
    </source>
</evidence>
<dbReference type="SUPFAM" id="SSF54637">
    <property type="entry name" value="Thioesterase/thiol ester dehydrase-isomerase"/>
    <property type="match status" value="2"/>
</dbReference>
<protein>
    <submittedName>
        <fullName evidence="3">MaoC family dehydratase N-terminal domain-containing protein</fullName>
    </submittedName>
</protein>
<dbReference type="InterPro" id="IPR029069">
    <property type="entry name" value="HotDog_dom_sf"/>
</dbReference>
<dbReference type="Proteomes" id="UP001165378">
    <property type="component" value="Unassembled WGS sequence"/>
</dbReference>
<dbReference type="InterPro" id="IPR039569">
    <property type="entry name" value="FAS1-like_DH_region"/>
</dbReference>